<evidence type="ECO:0000313" key="2">
    <source>
        <dbReference type="Proteomes" id="UP000807115"/>
    </source>
</evidence>
<evidence type="ECO:0000313" key="1">
    <source>
        <dbReference type="EMBL" id="KAG0532928.1"/>
    </source>
</evidence>
<reference evidence="1" key="1">
    <citation type="journal article" date="2019" name="BMC Genomics">
        <title>A new reference genome for Sorghum bicolor reveals high levels of sequence similarity between sweet and grain genotypes: implications for the genetics of sugar metabolism.</title>
        <authorList>
            <person name="Cooper E.A."/>
            <person name="Brenton Z.W."/>
            <person name="Flinn B.S."/>
            <person name="Jenkins J."/>
            <person name="Shu S."/>
            <person name="Flowers D."/>
            <person name="Luo F."/>
            <person name="Wang Y."/>
            <person name="Xia P."/>
            <person name="Barry K."/>
            <person name="Daum C."/>
            <person name="Lipzen A."/>
            <person name="Yoshinaga Y."/>
            <person name="Schmutz J."/>
            <person name="Saski C."/>
            <person name="Vermerris W."/>
            <person name="Kresovich S."/>
        </authorList>
    </citation>
    <scope>NUCLEOTIDE SEQUENCE</scope>
</reference>
<dbReference type="EMBL" id="CM027683">
    <property type="protein sequence ID" value="KAG0532928.1"/>
    <property type="molecule type" value="Genomic_DNA"/>
</dbReference>
<reference evidence="1" key="2">
    <citation type="submission" date="2020-10" db="EMBL/GenBank/DDBJ databases">
        <authorList>
            <person name="Cooper E.A."/>
            <person name="Brenton Z.W."/>
            <person name="Flinn B.S."/>
            <person name="Jenkins J."/>
            <person name="Shu S."/>
            <person name="Flowers D."/>
            <person name="Luo F."/>
            <person name="Wang Y."/>
            <person name="Xia P."/>
            <person name="Barry K."/>
            <person name="Daum C."/>
            <person name="Lipzen A."/>
            <person name="Yoshinaga Y."/>
            <person name="Schmutz J."/>
            <person name="Saski C."/>
            <person name="Vermerris W."/>
            <person name="Kresovich S."/>
        </authorList>
    </citation>
    <scope>NUCLEOTIDE SEQUENCE</scope>
</reference>
<proteinExistence type="predicted"/>
<sequence length="49" mass="5665">MSFFVFLSPNLIDLLKPKYFTISSCCIPDRKKNVQGKLALLYTDHKCNL</sequence>
<gene>
    <name evidence="1" type="ORF">BDA96_04G147400</name>
</gene>
<name>A0A921R2U9_SORBI</name>
<organism evidence="1 2">
    <name type="scientific">Sorghum bicolor</name>
    <name type="common">Sorghum</name>
    <name type="synonym">Sorghum vulgare</name>
    <dbReference type="NCBI Taxonomy" id="4558"/>
    <lineage>
        <taxon>Eukaryota</taxon>
        <taxon>Viridiplantae</taxon>
        <taxon>Streptophyta</taxon>
        <taxon>Embryophyta</taxon>
        <taxon>Tracheophyta</taxon>
        <taxon>Spermatophyta</taxon>
        <taxon>Magnoliopsida</taxon>
        <taxon>Liliopsida</taxon>
        <taxon>Poales</taxon>
        <taxon>Poaceae</taxon>
        <taxon>PACMAD clade</taxon>
        <taxon>Panicoideae</taxon>
        <taxon>Andropogonodae</taxon>
        <taxon>Andropogoneae</taxon>
        <taxon>Sorghinae</taxon>
        <taxon>Sorghum</taxon>
    </lineage>
</organism>
<dbReference type="AlphaFoldDB" id="A0A921R2U9"/>
<dbReference type="Proteomes" id="UP000807115">
    <property type="component" value="Chromosome 4"/>
</dbReference>
<comment type="caution">
    <text evidence="1">The sequence shown here is derived from an EMBL/GenBank/DDBJ whole genome shotgun (WGS) entry which is preliminary data.</text>
</comment>
<accession>A0A921R2U9</accession>
<protein>
    <submittedName>
        <fullName evidence="1">Uncharacterized protein</fullName>
    </submittedName>
</protein>